<feature type="transmembrane region" description="Helical" evidence="2">
    <location>
        <begin position="12"/>
        <end position="33"/>
    </location>
</feature>
<keyword evidence="2" id="KW-1133">Transmembrane helix</keyword>
<reference evidence="3 4" key="1">
    <citation type="submission" date="2020-01" db="EMBL/GenBank/DDBJ databases">
        <title>Insect and environment-associated Actinomycetes.</title>
        <authorList>
            <person name="Currrie C."/>
            <person name="Chevrette M."/>
            <person name="Carlson C."/>
            <person name="Stubbendieck R."/>
            <person name="Wendt-Pienkowski E."/>
        </authorList>
    </citation>
    <scope>NUCLEOTIDE SEQUENCE [LARGE SCALE GENOMIC DNA]</scope>
    <source>
        <strain evidence="3 4">SID7590</strain>
    </source>
</reference>
<evidence type="ECO:0000313" key="3">
    <source>
        <dbReference type="EMBL" id="NEC20709.1"/>
    </source>
</evidence>
<evidence type="ECO:0000256" key="2">
    <source>
        <dbReference type="SAM" id="Phobius"/>
    </source>
</evidence>
<protein>
    <submittedName>
        <fullName evidence="3">Uncharacterized protein</fullName>
    </submittedName>
</protein>
<sequence>MRWIRGRRAWFPYALAGGVLALVVAGSVGWFLADRAQQHTDNLRQLDRACAGLLPGERLRGFVPENGAGVLEEYGTMLDPGQESRALLNCTLSWGSGRWEPAHRVRIRAEAQIAAQVEEAGAAEKGIPRVSDFPLPLPPGVTGSTGSDDRVRGSEVSASLRVECPGGLRGRKAPSRTLQVSVELPSKADSEYDVPATDHLLAARTAVATANWVTERQKCGADPIRTDASPRPAAGPTPTELCAWLDPEELEFARDTWEFSGDGAYNRRAGFCSGHITGYGGFARLPVVEVTAESWSGEFARGAYERHTDVGTAPGQRAPSPVRRDGTVVIRTSAFSPRLALWAKSECDGGTAYHRIAVTPEFDSGSGADEEEEKKVVVEGADRRRLSADARATLDRYLAAADSWPGRANCRATTVLGEVEEWPR</sequence>
<dbReference type="Proteomes" id="UP000469670">
    <property type="component" value="Unassembled WGS sequence"/>
</dbReference>
<dbReference type="RefSeq" id="WP_164204515.1">
    <property type="nucleotide sequence ID" value="NZ_JAAGMP010000941.1"/>
</dbReference>
<organism evidence="3 4">
    <name type="scientific">Streptomyces parvus</name>
    <dbReference type="NCBI Taxonomy" id="66428"/>
    <lineage>
        <taxon>Bacteria</taxon>
        <taxon>Bacillati</taxon>
        <taxon>Actinomycetota</taxon>
        <taxon>Actinomycetes</taxon>
        <taxon>Kitasatosporales</taxon>
        <taxon>Streptomycetaceae</taxon>
        <taxon>Streptomyces</taxon>
    </lineage>
</organism>
<gene>
    <name evidence="3" type="ORF">G3I50_21060</name>
</gene>
<keyword evidence="2" id="KW-0472">Membrane</keyword>
<dbReference type="EMBL" id="JAAGMP010000941">
    <property type="protein sequence ID" value="NEC20709.1"/>
    <property type="molecule type" value="Genomic_DNA"/>
</dbReference>
<accession>A0A7K3RZY5</accession>
<evidence type="ECO:0000256" key="1">
    <source>
        <dbReference type="SAM" id="MobiDB-lite"/>
    </source>
</evidence>
<feature type="region of interest" description="Disordered" evidence="1">
    <location>
        <begin position="128"/>
        <end position="157"/>
    </location>
</feature>
<proteinExistence type="predicted"/>
<evidence type="ECO:0000313" key="4">
    <source>
        <dbReference type="Proteomes" id="UP000469670"/>
    </source>
</evidence>
<dbReference type="AlphaFoldDB" id="A0A7K3RZY5"/>
<comment type="caution">
    <text evidence="3">The sequence shown here is derived from an EMBL/GenBank/DDBJ whole genome shotgun (WGS) entry which is preliminary data.</text>
</comment>
<name>A0A7K3RZY5_9ACTN</name>
<keyword evidence="2" id="KW-0812">Transmembrane</keyword>